<dbReference type="InterPro" id="IPR017930">
    <property type="entry name" value="Myb_dom"/>
</dbReference>
<dbReference type="GO" id="GO:0003700">
    <property type="term" value="F:DNA-binding transcription factor activity"/>
    <property type="evidence" value="ECO:0007669"/>
    <property type="project" value="TreeGrafter"/>
</dbReference>
<keyword evidence="6" id="KW-0542">Nucleomorph</keyword>
<dbReference type="GO" id="GO:0005634">
    <property type="term" value="C:nucleus"/>
    <property type="evidence" value="ECO:0007669"/>
    <property type="project" value="UniProtKB-SubCell"/>
</dbReference>
<evidence type="ECO:0000259" key="4">
    <source>
        <dbReference type="PROSITE" id="PS50090"/>
    </source>
</evidence>
<dbReference type="PANTHER" id="PTHR46380:SF2">
    <property type="entry name" value="CYCLIN-D-BINDING MYB-LIKE TRANSCRIPTION FACTOR 1"/>
    <property type="match status" value="1"/>
</dbReference>
<accession>F2HHJ9</accession>
<evidence type="ECO:0000256" key="1">
    <source>
        <dbReference type="ARBA" id="ARBA00004123"/>
    </source>
</evidence>
<gene>
    <name evidence="6" type="primary">reb1</name>
    <name evidence="6" type="ORF">CPARA_1gp137</name>
</gene>
<evidence type="ECO:0000259" key="5">
    <source>
        <dbReference type="PROSITE" id="PS51294"/>
    </source>
</evidence>
<dbReference type="PROSITE" id="PS51294">
    <property type="entry name" value="HTH_MYB"/>
    <property type="match status" value="2"/>
</dbReference>
<proteinExistence type="predicted"/>
<dbReference type="InterPro" id="IPR051651">
    <property type="entry name" value="DMTF1_DNA-bind_reg"/>
</dbReference>
<dbReference type="PANTHER" id="PTHR46380">
    <property type="entry name" value="CYCLIN-D-BINDING MYB-LIKE TRANSCRIPTION FACTOR 1"/>
    <property type="match status" value="1"/>
</dbReference>
<feature type="domain" description="HTH myb-type" evidence="5">
    <location>
        <begin position="84"/>
        <end position="131"/>
    </location>
</feature>
<evidence type="ECO:0000256" key="2">
    <source>
        <dbReference type="ARBA" id="ARBA00023125"/>
    </source>
</evidence>
<evidence type="ECO:0000313" key="6">
    <source>
        <dbReference type="EMBL" id="AEA38795.1"/>
    </source>
</evidence>
<sequence>MNQNKLFKKGPFTQNEKILINKALSETFKKEGTELSVFLKSKSFSRKELPKNFWKKISLFIPYRTTESIYDHVRRRMSSKNYQGKWNEQEIARLKNLVNFHGKKWTKIGSYLNRLPGACYDKWRDMLKNENVRKKGKWTQEERSKLIHLTSIQIQYDFKEKFDVKKIMKWTLIADQLGSRSYLQCRNEWARFFGPGSTVKLTFFDSYRLIRVISLSKVTHETEIKWDRLLKGIPAHKAYNKWKSLCKKILKKKEKTILHLKEIISVIKNKLREIFKKKNFKK</sequence>
<dbReference type="EMBL" id="CP002172">
    <property type="protein sequence ID" value="AEA38795.1"/>
    <property type="molecule type" value="Genomic_DNA"/>
</dbReference>
<reference evidence="6 7" key="1">
    <citation type="journal article" date="2011" name="Genome Biol. Evol.">
        <title>Complete nucleomorph genome sequence of the nonphotosynthetic alga Cryptomonas paramecium reveals a core nucleomorph gene set.</title>
        <authorList>
            <person name="Tanifuji G."/>
            <person name="Onodera N.T."/>
            <person name="Wheeler T.J."/>
            <person name="Dlutek M."/>
            <person name="Donaher N."/>
            <person name="Archibald J.M."/>
        </authorList>
    </citation>
    <scope>NUCLEOTIDE SEQUENCE [LARGE SCALE GENOMIC DNA]</scope>
    <source>
        <strain evidence="6 7">CCAP977/2A</strain>
    </source>
</reference>
<dbReference type="GeneID" id="10447083"/>
<keyword evidence="2" id="KW-0238">DNA-binding</keyword>
<dbReference type="PROSITE" id="PS50090">
    <property type="entry name" value="MYB_LIKE"/>
    <property type="match status" value="2"/>
</dbReference>
<evidence type="ECO:0000313" key="7">
    <source>
        <dbReference type="Proteomes" id="UP000243423"/>
    </source>
</evidence>
<dbReference type="SUPFAM" id="SSF46689">
    <property type="entry name" value="Homeodomain-like"/>
    <property type="match status" value="2"/>
</dbReference>
<dbReference type="AlphaFoldDB" id="F2HHJ9"/>
<dbReference type="InterPro" id="IPR009057">
    <property type="entry name" value="Homeodomain-like_sf"/>
</dbReference>
<geneLocation type="nucleomorph" evidence="6"/>
<dbReference type="Proteomes" id="UP000243423">
    <property type="component" value="Nucleomorph 1"/>
</dbReference>
<dbReference type="Pfam" id="PF13921">
    <property type="entry name" value="Myb_DNA-bind_6"/>
    <property type="match status" value="1"/>
</dbReference>
<feature type="domain" description="Myb-like" evidence="4">
    <location>
        <begin position="130"/>
        <end position="193"/>
    </location>
</feature>
<keyword evidence="3" id="KW-0539">Nucleus</keyword>
<evidence type="ECO:0000256" key="3">
    <source>
        <dbReference type="ARBA" id="ARBA00023242"/>
    </source>
</evidence>
<feature type="domain" description="Myb-like" evidence="4">
    <location>
        <begin position="78"/>
        <end position="127"/>
    </location>
</feature>
<dbReference type="Gene3D" id="1.10.10.60">
    <property type="entry name" value="Homeodomain-like"/>
    <property type="match status" value="2"/>
</dbReference>
<name>F2HHJ9_9CRYP</name>
<dbReference type="SMART" id="SM00717">
    <property type="entry name" value="SANT"/>
    <property type="match status" value="3"/>
</dbReference>
<dbReference type="GO" id="GO:0000976">
    <property type="term" value="F:transcription cis-regulatory region binding"/>
    <property type="evidence" value="ECO:0007669"/>
    <property type="project" value="TreeGrafter"/>
</dbReference>
<organism evidence="6 7">
    <name type="scientific">Cryptomonas paramaecium</name>
    <dbReference type="NCBI Taxonomy" id="2898"/>
    <lineage>
        <taxon>Eukaryota</taxon>
        <taxon>Cryptophyceae</taxon>
        <taxon>Cryptomonadales</taxon>
        <taxon>Cryptomonadaceae</taxon>
        <taxon>Cryptomonas</taxon>
    </lineage>
</organism>
<dbReference type="RefSeq" id="XP_003239693.1">
    <property type="nucleotide sequence ID" value="XM_003239645.1"/>
</dbReference>
<comment type="subcellular location">
    <subcellularLocation>
        <location evidence="1">Nucleus</location>
    </subcellularLocation>
</comment>
<protein>
    <submittedName>
        <fullName evidence="6">Myb-like DNA binding protein</fullName>
    </submittedName>
</protein>
<feature type="domain" description="HTH myb-type" evidence="5">
    <location>
        <begin position="133"/>
        <end position="197"/>
    </location>
</feature>
<dbReference type="CDD" id="cd00167">
    <property type="entry name" value="SANT"/>
    <property type="match status" value="2"/>
</dbReference>
<dbReference type="InterPro" id="IPR001005">
    <property type="entry name" value="SANT/Myb"/>
</dbReference>